<dbReference type="SUPFAM" id="SSF109604">
    <property type="entry name" value="HD-domain/PDEase-like"/>
    <property type="match status" value="1"/>
</dbReference>
<dbReference type="InterPro" id="IPR001633">
    <property type="entry name" value="EAL_dom"/>
</dbReference>
<evidence type="ECO:0000313" key="4">
    <source>
        <dbReference type="Proteomes" id="UP000321805"/>
    </source>
</evidence>
<dbReference type="KEGG" id="bsol:FSW04_17850"/>
<dbReference type="Pfam" id="PF08668">
    <property type="entry name" value="HDOD"/>
    <property type="match status" value="1"/>
</dbReference>
<dbReference type="AlphaFoldDB" id="A0A5B8U8H5"/>
<dbReference type="InterPro" id="IPR035919">
    <property type="entry name" value="EAL_sf"/>
</dbReference>
<dbReference type="OrthoDB" id="9804751at2"/>
<gene>
    <name evidence="3" type="ORF">FSW04_17850</name>
</gene>
<sequence>MAEHLATAPSAPHASEIEVLFARQPILDRDGRLAGYELLYRGEGHEGPHAATSRVAASALSDLGLRSATGGAPAFLNVTTEFLLAMDPLPFGPEGVVLEIAADRVPDEPLIERLRRLRQHGYMLALDGFAGQPAAMPLLELVQLAKVDARDGGSIPLASLVQALRGIGVRAVANGLDTHQDHDRCADAGFELFQGDFVCRPREITGHHVPTASAGALRLAAGISAGDTGLEMLEQAIAFDPGLSLRLLRFVNSAAFSLRHEIKSVRQAVVLLGPAPCASGRCSCCSRVSARRAGRCWSPPCRAGERARPSRAGSAPTTPTPTSSRGCCRRSMRSWTRRWRSRSPTCRWRPTSLLRSCAGPAARAAR</sequence>
<dbReference type="Gene3D" id="3.20.20.450">
    <property type="entry name" value="EAL domain"/>
    <property type="match status" value="1"/>
</dbReference>
<evidence type="ECO:0000256" key="1">
    <source>
        <dbReference type="SAM" id="MobiDB-lite"/>
    </source>
</evidence>
<protein>
    <submittedName>
        <fullName evidence="3">HDOD domain-containing protein</fullName>
    </submittedName>
</protein>
<organism evidence="3 4">
    <name type="scientific">Baekduia soli</name>
    <dbReference type="NCBI Taxonomy" id="496014"/>
    <lineage>
        <taxon>Bacteria</taxon>
        <taxon>Bacillati</taxon>
        <taxon>Actinomycetota</taxon>
        <taxon>Thermoleophilia</taxon>
        <taxon>Solirubrobacterales</taxon>
        <taxon>Baekduiaceae</taxon>
        <taxon>Baekduia</taxon>
    </lineage>
</organism>
<proteinExistence type="predicted"/>
<dbReference type="RefSeq" id="WP_146921620.1">
    <property type="nucleotide sequence ID" value="NZ_CP042430.1"/>
</dbReference>
<dbReference type="EMBL" id="CP042430">
    <property type="protein sequence ID" value="QEC49257.1"/>
    <property type="molecule type" value="Genomic_DNA"/>
</dbReference>
<dbReference type="PANTHER" id="PTHR33525">
    <property type="match status" value="1"/>
</dbReference>
<feature type="domain" description="EAL" evidence="2">
    <location>
        <begin position="3"/>
        <end position="206"/>
    </location>
</feature>
<dbReference type="Pfam" id="PF00563">
    <property type="entry name" value="EAL"/>
    <property type="match status" value="1"/>
</dbReference>
<name>A0A5B8U8H5_9ACTN</name>
<feature type="compositionally biased region" description="Low complexity" evidence="1">
    <location>
        <begin position="310"/>
        <end position="326"/>
    </location>
</feature>
<reference evidence="3 4" key="1">
    <citation type="journal article" date="2018" name="J. Microbiol.">
        <title>Baekduia soli gen. nov., sp. nov., a novel bacterium isolated from the soil of Baekdu Mountain and proposal of a novel family name, Baekduiaceae fam. nov.</title>
        <authorList>
            <person name="An D.S."/>
            <person name="Siddiqi M.Z."/>
            <person name="Kim K.H."/>
            <person name="Yu H.S."/>
            <person name="Im W.T."/>
        </authorList>
    </citation>
    <scope>NUCLEOTIDE SEQUENCE [LARGE SCALE GENOMIC DNA]</scope>
    <source>
        <strain evidence="3 4">BR7-21</strain>
    </source>
</reference>
<dbReference type="Proteomes" id="UP000321805">
    <property type="component" value="Chromosome"/>
</dbReference>
<dbReference type="SMART" id="SM00052">
    <property type="entry name" value="EAL"/>
    <property type="match status" value="1"/>
</dbReference>
<evidence type="ECO:0000259" key="2">
    <source>
        <dbReference type="SMART" id="SM00052"/>
    </source>
</evidence>
<dbReference type="InterPro" id="IPR052340">
    <property type="entry name" value="RNase_Y/CdgJ"/>
</dbReference>
<dbReference type="Gene3D" id="1.10.3210.10">
    <property type="entry name" value="Hypothetical protein af1432"/>
    <property type="match status" value="1"/>
</dbReference>
<dbReference type="InterPro" id="IPR013976">
    <property type="entry name" value="HDOD"/>
</dbReference>
<dbReference type="SUPFAM" id="SSF141868">
    <property type="entry name" value="EAL domain-like"/>
    <property type="match status" value="1"/>
</dbReference>
<keyword evidence="4" id="KW-1185">Reference proteome</keyword>
<accession>A0A5B8U8H5</accession>
<evidence type="ECO:0000313" key="3">
    <source>
        <dbReference type="EMBL" id="QEC49257.1"/>
    </source>
</evidence>
<dbReference type="PANTHER" id="PTHR33525:SF4">
    <property type="entry name" value="CYCLIC DI-GMP PHOSPHODIESTERASE CDGJ"/>
    <property type="match status" value="1"/>
</dbReference>
<feature type="region of interest" description="Disordered" evidence="1">
    <location>
        <begin position="302"/>
        <end position="331"/>
    </location>
</feature>